<dbReference type="InterPro" id="IPR000068">
    <property type="entry name" value="GPCR_3_Ca_sens_rcpt-rel"/>
</dbReference>
<dbReference type="Gene3D" id="2.10.50.30">
    <property type="entry name" value="GPCR, family 3, nine cysteines domain"/>
    <property type="match status" value="1"/>
</dbReference>
<sequence length="156" mass="17747">MSMSDSSYNLYNAVYAVAHSLHEMLLQQVDIWSENAGKGLEFDSRQNTQFVNPAGDLVNMNQKAKQDAEYDIFYITDFKHFGLKVKIGMFSGHFPNDQQLYISDEMIEWATDLRQTPPSICSRLCSPGHRKFPQEGKAVCCFDCNPCAENEISNMT</sequence>
<feature type="domain" description="GPCR family 3 nine cysteines" evidence="2">
    <location>
        <begin position="116"/>
        <end position="154"/>
    </location>
</feature>
<dbReference type="Pfam" id="PF07562">
    <property type="entry name" value="NCD3G"/>
    <property type="match status" value="1"/>
</dbReference>
<evidence type="ECO:0000313" key="3">
    <source>
        <dbReference type="EMBL" id="OBS71221.1"/>
    </source>
</evidence>
<dbReference type="InterPro" id="IPR038550">
    <property type="entry name" value="GPCR_3_9-Cys_sf"/>
</dbReference>
<name>A0A1A6GYI8_NEOLE</name>
<dbReference type="InterPro" id="IPR011500">
    <property type="entry name" value="GPCR_3_9-Cys_dom"/>
</dbReference>
<proteinExistence type="predicted"/>
<keyword evidence="4" id="KW-1185">Reference proteome</keyword>
<reference evidence="3 4" key="1">
    <citation type="submission" date="2016-06" db="EMBL/GenBank/DDBJ databases">
        <title>The Draft Genome Sequence and Annotation of the Desert Woodrat Neotoma lepida.</title>
        <authorList>
            <person name="Campbell M."/>
            <person name="Oakeson K.F."/>
            <person name="Yandell M."/>
            <person name="Halpert J.R."/>
            <person name="Dearing D."/>
        </authorList>
    </citation>
    <scope>NUCLEOTIDE SEQUENCE [LARGE SCALE GENOMIC DNA]</scope>
    <source>
        <strain evidence="3">417</strain>
        <tissue evidence="3">Liver</tissue>
    </source>
</reference>
<dbReference type="Gene3D" id="3.40.50.2300">
    <property type="match status" value="1"/>
</dbReference>
<dbReference type="Proteomes" id="UP000092124">
    <property type="component" value="Unassembled WGS sequence"/>
</dbReference>
<feature type="non-terminal residue" evidence="3">
    <location>
        <position position="156"/>
    </location>
</feature>
<dbReference type="OrthoDB" id="5984008at2759"/>
<keyword evidence="1" id="KW-0732">Signal</keyword>
<gene>
    <name evidence="3" type="ORF">A6R68_00238</name>
</gene>
<dbReference type="SUPFAM" id="SSF53822">
    <property type="entry name" value="Periplasmic binding protein-like I"/>
    <property type="match status" value="1"/>
</dbReference>
<protein>
    <recommendedName>
        <fullName evidence="2">GPCR family 3 nine cysteines domain-containing protein</fullName>
    </recommendedName>
</protein>
<dbReference type="InterPro" id="IPR028082">
    <property type="entry name" value="Peripla_BP_I"/>
</dbReference>
<dbReference type="PANTHER" id="PTHR24061:SF413">
    <property type="entry name" value="VOMERONASAL 2, RECEPTOR 66-RELATED"/>
    <property type="match status" value="1"/>
</dbReference>
<accession>A0A1A6GYI8</accession>
<dbReference type="STRING" id="56216.A0A1A6GYI8"/>
<dbReference type="AlphaFoldDB" id="A0A1A6GYI8"/>
<dbReference type="GO" id="GO:0004930">
    <property type="term" value="F:G protein-coupled receptor activity"/>
    <property type="evidence" value="ECO:0007669"/>
    <property type="project" value="InterPro"/>
</dbReference>
<evidence type="ECO:0000259" key="2">
    <source>
        <dbReference type="Pfam" id="PF07562"/>
    </source>
</evidence>
<evidence type="ECO:0000313" key="4">
    <source>
        <dbReference type="Proteomes" id="UP000092124"/>
    </source>
</evidence>
<evidence type="ECO:0000256" key="1">
    <source>
        <dbReference type="ARBA" id="ARBA00022729"/>
    </source>
</evidence>
<dbReference type="PANTHER" id="PTHR24061">
    <property type="entry name" value="CALCIUM-SENSING RECEPTOR-RELATED"/>
    <property type="match status" value="1"/>
</dbReference>
<dbReference type="EMBL" id="LZPO01063300">
    <property type="protein sequence ID" value="OBS71221.1"/>
    <property type="molecule type" value="Genomic_DNA"/>
</dbReference>
<comment type="caution">
    <text evidence="3">The sequence shown here is derived from an EMBL/GenBank/DDBJ whole genome shotgun (WGS) entry which is preliminary data.</text>
</comment>
<organism evidence="3 4">
    <name type="scientific">Neotoma lepida</name>
    <name type="common">Desert woodrat</name>
    <dbReference type="NCBI Taxonomy" id="56216"/>
    <lineage>
        <taxon>Eukaryota</taxon>
        <taxon>Metazoa</taxon>
        <taxon>Chordata</taxon>
        <taxon>Craniata</taxon>
        <taxon>Vertebrata</taxon>
        <taxon>Euteleostomi</taxon>
        <taxon>Mammalia</taxon>
        <taxon>Eutheria</taxon>
        <taxon>Euarchontoglires</taxon>
        <taxon>Glires</taxon>
        <taxon>Rodentia</taxon>
        <taxon>Myomorpha</taxon>
        <taxon>Muroidea</taxon>
        <taxon>Cricetidae</taxon>
        <taxon>Neotominae</taxon>
        <taxon>Neotoma</taxon>
    </lineage>
</organism>
<dbReference type="GO" id="GO:0005886">
    <property type="term" value="C:plasma membrane"/>
    <property type="evidence" value="ECO:0007669"/>
    <property type="project" value="TreeGrafter"/>
</dbReference>